<dbReference type="PANTHER" id="PTHR10285">
    <property type="entry name" value="URIDINE KINASE"/>
    <property type="match status" value="1"/>
</dbReference>
<reference evidence="1 2" key="1">
    <citation type="submission" date="2021-02" db="EMBL/GenBank/DDBJ databases">
        <title>Porcisia hertigi Genome sequencing and assembly.</title>
        <authorList>
            <person name="Almutairi H."/>
            <person name="Gatherer D."/>
        </authorList>
    </citation>
    <scope>NUCLEOTIDE SEQUENCE [LARGE SCALE GENOMIC DNA]</scope>
    <source>
        <strain evidence="1 2">C119</strain>
    </source>
</reference>
<dbReference type="Gene3D" id="3.40.50.300">
    <property type="entry name" value="P-loop containing nucleotide triphosphate hydrolases"/>
    <property type="match status" value="1"/>
</dbReference>
<dbReference type="AlphaFoldDB" id="A0A836IDN8"/>
<evidence type="ECO:0000313" key="1">
    <source>
        <dbReference type="EMBL" id="KAG5509431.1"/>
    </source>
</evidence>
<proteinExistence type="predicted"/>
<keyword evidence="2" id="KW-1185">Reference proteome</keyword>
<dbReference type="KEGG" id="phet:94292767"/>
<dbReference type="RefSeq" id="XP_067758583.1">
    <property type="nucleotide sequence ID" value="XM_067902690.1"/>
</dbReference>
<dbReference type="Proteomes" id="UP000674318">
    <property type="component" value="Unassembled WGS sequence"/>
</dbReference>
<dbReference type="OrthoDB" id="6362633at2759"/>
<comment type="caution">
    <text evidence="1">The sequence shown here is derived from an EMBL/GenBank/DDBJ whole genome shotgun (WGS) entry which is preliminary data.</text>
</comment>
<name>A0A836IDN8_9TRYP</name>
<dbReference type="GeneID" id="94292767"/>
<sequence>MSGAQHKKLVSREELACVVQRILDIYERQKQDLRHPNPMVCEARVPRVLVALAGRPGSGKSTVVAVLADAVREALIDQPDPMAPFQRVDINDAERNSDTTHDGLGARREGGVEVCVMPMDGYHYYLSELLAMPNAQEAVRRRGAEWTFNPEKLRNDIIAIRTPNERSLYDDVFVPSFDHSVGDPRERDIRIAGSAGVIIVEGNYLLYRGTPEWAAVSDMFDLKLFLACDRDVCTERLCRRHMKAWGISHHEAMQRASGSDTINGDLIDETASNAEFVLHSINNPESKL</sequence>
<evidence type="ECO:0008006" key="3">
    <source>
        <dbReference type="Google" id="ProtNLM"/>
    </source>
</evidence>
<evidence type="ECO:0000313" key="2">
    <source>
        <dbReference type="Proteomes" id="UP000674318"/>
    </source>
</evidence>
<protein>
    <recommendedName>
        <fullName evidence="3">Phosphoribulokinase/uridine kinase domain-containing protein</fullName>
    </recommendedName>
</protein>
<dbReference type="SUPFAM" id="SSF52540">
    <property type="entry name" value="P-loop containing nucleoside triphosphate hydrolases"/>
    <property type="match status" value="1"/>
</dbReference>
<organism evidence="1 2">
    <name type="scientific">Porcisia hertigi</name>
    <dbReference type="NCBI Taxonomy" id="2761500"/>
    <lineage>
        <taxon>Eukaryota</taxon>
        <taxon>Discoba</taxon>
        <taxon>Euglenozoa</taxon>
        <taxon>Kinetoplastea</taxon>
        <taxon>Metakinetoplastina</taxon>
        <taxon>Trypanosomatida</taxon>
        <taxon>Trypanosomatidae</taxon>
        <taxon>Leishmaniinae</taxon>
        <taxon>Porcisia</taxon>
    </lineage>
</organism>
<gene>
    <name evidence="1" type="ORF">JKF63_06741</name>
</gene>
<dbReference type="InterPro" id="IPR027417">
    <property type="entry name" value="P-loop_NTPase"/>
</dbReference>
<accession>A0A836IDN8</accession>
<dbReference type="EMBL" id="JAFJZO010000014">
    <property type="protein sequence ID" value="KAG5509431.1"/>
    <property type="molecule type" value="Genomic_DNA"/>
</dbReference>